<dbReference type="AlphaFoldDB" id="A0A3M7Q811"/>
<reference evidence="1 2" key="1">
    <citation type="journal article" date="2018" name="Sci. Rep.">
        <title>Genomic signatures of local adaptation to the degree of environmental predictability in rotifers.</title>
        <authorList>
            <person name="Franch-Gras L."/>
            <person name="Hahn C."/>
            <person name="Garcia-Roger E.M."/>
            <person name="Carmona M.J."/>
            <person name="Serra M."/>
            <person name="Gomez A."/>
        </authorList>
    </citation>
    <scope>NUCLEOTIDE SEQUENCE [LARGE SCALE GENOMIC DNA]</scope>
    <source>
        <strain evidence="1">HYR1</strain>
    </source>
</reference>
<sequence>MVKIYPNELFYVFYINIRSVCYKQILLGPFCKDLKKNQKPGPTPSFELKKILIGYLYNHGMNHSSFLTCSPMENIKINLDHKIS</sequence>
<organism evidence="1 2">
    <name type="scientific">Brachionus plicatilis</name>
    <name type="common">Marine rotifer</name>
    <name type="synonym">Brachionus muelleri</name>
    <dbReference type="NCBI Taxonomy" id="10195"/>
    <lineage>
        <taxon>Eukaryota</taxon>
        <taxon>Metazoa</taxon>
        <taxon>Spiralia</taxon>
        <taxon>Gnathifera</taxon>
        <taxon>Rotifera</taxon>
        <taxon>Eurotatoria</taxon>
        <taxon>Monogononta</taxon>
        <taxon>Pseudotrocha</taxon>
        <taxon>Ploima</taxon>
        <taxon>Brachionidae</taxon>
        <taxon>Brachionus</taxon>
    </lineage>
</organism>
<accession>A0A3M7Q811</accession>
<name>A0A3M7Q811_BRAPC</name>
<proteinExistence type="predicted"/>
<gene>
    <name evidence="1" type="ORF">BpHYR1_046088</name>
</gene>
<comment type="caution">
    <text evidence="1">The sequence shown here is derived from an EMBL/GenBank/DDBJ whole genome shotgun (WGS) entry which is preliminary data.</text>
</comment>
<protein>
    <submittedName>
        <fullName evidence="1">Uncharacterized protein</fullName>
    </submittedName>
</protein>
<evidence type="ECO:0000313" key="1">
    <source>
        <dbReference type="EMBL" id="RNA07389.1"/>
    </source>
</evidence>
<keyword evidence="2" id="KW-1185">Reference proteome</keyword>
<dbReference type="EMBL" id="REGN01007061">
    <property type="protein sequence ID" value="RNA07389.1"/>
    <property type="molecule type" value="Genomic_DNA"/>
</dbReference>
<dbReference type="Proteomes" id="UP000276133">
    <property type="component" value="Unassembled WGS sequence"/>
</dbReference>
<evidence type="ECO:0000313" key="2">
    <source>
        <dbReference type="Proteomes" id="UP000276133"/>
    </source>
</evidence>